<dbReference type="OrthoDB" id="18100at2759"/>
<proteinExistence type="predicted"/>
<protein>
    <submittedName>
        <fullName evidence="1">Uncharacterized protein</fullName>
    </submittedName>
</protein>
<reference evidence="1 2" key="1">
    <citation type="journal article" date="2019" name="Plant Biotechnol. J.">
        <title>The red bayberry genome and genetic basis of sex determination.</title>
        <authorList>
            <person name="Jia H.M."/>
            <person name="Jia H.J."/>
            <person name="Cai Q.L."/>
            <person name="Wang Y."/>
            <person name="Zhao H.B."/>
            <person name="Yang W.F."/>
            <person name="Wang G.Y."/>
            <person name="Li Y.H."/>
            <person name="Zhan D.L."/>
            <person name="Shen Y.T."/>
            <person name="Niu Q.F."/>
            <person name="Chang L."/>
            <person name="Qiu J."/>
            <person name="Zhao L."/>
            <person name="Xie H.B."/>
            <person name="Fu W.Y."/>
            <person name="Jin J."/>
            <person name="Li X.W."/>
            <person name="Jiao Y."/>
            <person name="Zhou C.C."/>
            <person name="Tu T."/>
            <person name="Chai C.Y."/>
            <person name="Gao J.L."/>
            <person name="Fan L.J."/>
            <person name="van de Weg E."/>
            <person name="Wang J.Y."/>
            <person name="Gao Z.S."/>
        </authorList>
    </citation>
    <scope>NUCLEOTIDE SEQUENCE [LARGE SCALE GENOMIC DNA]</scope>
    <source>
        <tissue evidence="1">Leaves</tissue>
    </source>
</reference>
<gene>
    <name evidence="1" type="ORF">CJ030_MR5G013083</name>
</gene>
<sequence>MDEVNDGGLLLGDQSLSYKTYGVSLAECPIYSFAVSRSINSHTSRFLFDNYTLIVSDYLDSKRLHQILTDSGEEFRRVAGIPKAEFGRVLPVYVFDLDYNMLLLLDRYHQSVAFKDNGYCGEDRAHRP</sequence>
<dbReference type="AlphaFoldDB" id="A0A6A1VJE5"/>
<keyword evidence="2" id="KW-1185">Reference proteome</keyword>
<accession>A0A6A1VJE5</accession>
<dbReference type="PANTHER" id="PTHR31515">
    <property type="entry name" value="TRANSMEMBRANE PROTEIN-RELATED"/>
    <property type="match status" value="1"/>
</dbReference>
<dbReference type="Proteomes" id="UP000516437">
    <property type="component" value="Chromosome 5"/>
</dbReference>
<comment type="caution">
    <text evidence="1">The sequence shown here is derived from an EMBL/GenBank/DDBJ whole genome shotgun (WGS) entry which is preliminary data.</text>
</comment>
<evidence type="ECO:0000313" key="2">
    <source>
        <dbReference type="Proteomes" id="UP000516437"/>
    </source>
</evidence>
<dbReference type="PANTHER" id="PTHR31515:SF4">
    <property type="entry name" value="TRANSMEMBRANE PROTEIN"/>
    <property type="match status" value="1"/>
</dbReference>
<dbReference type="EMBL" id="RXIC02000023">
    <property type="protein sequence ID" value="KAB1213029.1"/>
    <property type="molecule type" value="Genomic_DNA"/>
</dbReference>
<name>A0A6A1VJE5_9ROSI</name>
<organism evidence="1 2">
    <name type="scientific">Morella rubra</name>
    <name type="common">Chinese bayberry</name>
    <dbReference type="NCBI Taxonomy" id="262757"/>
    <lineage>
        <taxon>Eukaryota</taxon>
        <taxon>Viridiplantae</taxon>
        <taxon>Streptophyta</taxon>
        <taxon>Embryophyta</taxon>
        <taxon>Tracheophyta</taxon>
        <taxon>Spermatophyta</taxon>
        <taxon>Magnoliopsida</taxon>
        <taxon>eudicotyledons</taxon>
        <taxon>Gunneridae</taxon>
        <taxon>Pentapetalae</taxon>
        <taxon>rosids</taxon>
        <taxon>fabids</taxon>
        <taxon>Fagales</taxon>
        <taxon>Myricaceae</taxon>
        <taxon>Morella</taxon>
    </lineage>
</organism>
<evidence type="ECO:0000313" key="1">
    <source>
        <dbReference type="EMBL" id="KAB1213029.1"/>
    </source>
</evidence>